<dbReference type="EMBL" id="BAABHJ010000003">
    <property type="protein sequence ID" value="GAA4603980.1"/>
    <property type="molecule type" value="Genomic_DNA"/>
</dbReference>
<comment type="caution">
    <text evidence="2">The sequence shown here is derived from an EMBL/GenBank/DDBJ whole genome shotgun (WGS) entry which is preliminary data.</text>
</comment>
<protein>
    <submittedName>
        <fullName evidence="2">Uncharacterized protein</fullName>
    </submittedName>
</protein>
<evidence type="ECO:0000256" key="1">
    <source>
        <dbReference type="SAM" id="MobiDB-lite"/>
    </source>
</evidence>
<reference evidence="3" key="1">
    <citation type="journal article" date="2019" name="Int. J. Syst. Evol. Microbiol.">
        <title>The Global Catalogue of Microorganisms (GCM) 10K type strain sequencing project: providing services to taxonomists for standard genome sequencing and annotation.</title>
        <authorList>
            <consortium name="The Broad Institute Genomics Platform"/>
            <consortium name="The Broad Institute Genome Sequencing Center for Infectious Disease"/>
            <person name="Wu L."/>
            <person name="Ma J."/>
        </authorList>
    </citation>
    <scope>NUCLEOTIDE SEQUENCE [LARGE SCALE GENOMIC DNA]</scope>
    <source>
        <strain evidence="3">JCM 17938</strain>
    </source>
</reference>
<feature type="compositionally biased region" description="Basic and acidic residues" evidence="1">
    <location>
        <begin position="93"/>
        <end position="105"/>
    </location>
</feature>
<dbReference type="Proteomes" id="UP001500212">
    <property type="component" value="Unassembled WGS sequence"/>
</dbReference>
<proteinExistence type="predicted"/>
<name>A0ABP8TH47_9ACTN</name>
<evidence type="ECO:0000313" key="2">
    <source>
        <dbReference type="EMBL" id="GAA4603980.1"/>
    </source>
</evidence>
<evidence type="ECO:0000313" key="3">
    <source>
        <dbReference type="Proteomes" id="UP001500212"/>
    </source>
</evidence>
<organism evidence="2 3">
    <name type="scientific">Actinoallomurus liliacearum</name>
    <dbReference type="NCBI Taxonomy" id="1080073"/>
    <lineage>
        <taxon>Bacteria</taxon>
        <taxon>Bacillati</taxon>
        <taxon>Actinomycetota</taxon>
        <taxon>Actinomycetes</taxon>
        <taxon>Streptosporangiales</taxon>
        <taxon>Thermomonosporaceae</taxon>
        <taxon>Actinoallomurus</taxon>
    </lineage>
</organism>
<keyword evidence="3" id="KW-1185">Reference proteome</keyword>
<accession>A0ABP8TH47</accession>
<feature type="region of interest" description="Disordered" evidence="1">
    <location>
        <begin position="40"/>
        <end position="120"/>
    </location>
</feature>
<feature type="compositionally biased region" description="Basic and acidic residues" evidence="1">
    <location>
        <begin position="42"/>
        <end position="51"/>
    </location>
</feature>
<sequence>MHDPGIDGMTAWRWLAVFCPPELAAWMGRYSTALATHSMPSRIDHQDDPRADVTPAATPPETPRTGHRSVADAPGRSAWRRAAGWAAWRSRRRETPGHPRDDQRSLEPQPPHTHRERTPS</sequence>
<feature type="compositionally biased region" description="Low complexity" evidence="1">
    <location>
        <begin position="75"/>
        <end position="88"/>
    </location>
</feature>
<gene>
    <name evidence="2" type="ORF">GCM10023195_13420</name>
</gene>